<feature type="transmembrane region" description="Helical" evidence="7">
    <location>
        <begin position="185"/>
        <end position="206"/>
    </location>
</feature>
<feature type="transmembrane region" description="Helical" evidence="7">
    <location>
        <begin position="44"/>
        <end position="65"/>
    </location>
</feature>
<dbReference type="InterPro" id="IPR050291">
    <property type="entry name" value="CDF_Transporter"/>
</dbReference>
<evidence type="ECO:0000256" key="1">
    <source>
        <dbReference type="ARBA" id="ARBA00004141"/>
    </source>
</evidence>
<dbReference type="KEGG" id="sale:EPH95_17995"/>
<feature type="transmembrane region" description="Helical" evidence="7">
    <location>
        <begin position="120"/>
        <end position="140"/>
    </location>
</feature>
<organism evidence="10 11">
    <name type="scientific">Salicibibacter halophilus</name>
    <dbReference type="NCBI Taxonomy" id="2502791"/>
    <lineage>
        <taxon>Bacteria</taxon>
        <taxon>Bacillati</taxon>
        <taxon>Bacillota</taxon>
        <taxon>Bacilli</taxon>
        <taxon>Bacillales</taxon>
        <taxon>Bacillaceae</taxon>
        <taxon>Salicibibacter</taxon>
    </lineage>
</organism>
<reference evidence="11" key="1">
    <citation type="submission" date="2019-01" db="EMBL/GenBank/DDBJ databases">
        <title>Genomic analysis of Salicibibacter sp. NKC3-5.</title>
        <authorList>
            <person name="Oh Y.J."/>
        </authorList>
    </citation>
    <scope>NUCLEOTIDE SEQUENCE [LARGE SCALE GENOMIC DNA]</scope>
    <source>
        <strain evidence="11">NKC3-5</strain>
    </source>
</reference>
<dbReference type="Gene3D" id="3.30.70.1350">
    <property type="entry name" value="Cation efflux protein, cytoplasmic domain"/>
    <property type="match status" value="1"/>
</dbReference>
<evidence type="ECO:0000313" key="10">
    <source>
        <dbReference type="EMBL" id="QDI93205.1"/>
    </source>
</evidence>
<feature type="transmembrane region" description="Helical" evidence="7">
    <location>
        <begin position="161"/>
        <end position="179"/>
    </location>
</feature>
<keyword evidence="11" id="KW-1185">Reference proteome</keyword>
<feature type="transmembrane region" description="Helical" evidence="7">
    <location>
        <begin position="86"/>
        <end position="108"/>
    </location>
</feature>
<evidence type="ECO:0000313" key="11">
    <source>
        <dbReference type="Proteomes" id="UP000319756"/>
    </source>
</evidence>
<dbReference type="InterPro" id="IPR058533">
    <property type="entry name" value="Cation_efflux_TM"/>
</dbReference>
<dbReference type="InterPro" id="IPR027470">
    <property type="entry name" value="Cation_efflux_CTD"/>
</dbReference>
<sequence>MADADFDEIRYRRVKHAAWVGIIINIALAIVKGIFGVLANSRALIADAAHSAADVVTSFAVLIGVRAAELPPDEDHPYGHGKAESITAIIVSVLLFLVGFEIALNTIGEMRGGSEPPGTIALYIIVASIIIKEALFRVKVRLGKKYNSEAIITDAWHHRSDAISSIAALAGVGASILGFHFDIPWLLYGDLVAGVFVAGLVMIMAWKLGKDAIHNALDHVLHEEDTTEMKDKVLGVDGVIGIDEFHARQHGHYVIIDIKIAVDPEISVRAGHDIATDVKGLLMEEEKVRNVLVHVNPYEDE</sequence>
<name>A0A514LNH5_9BACI</name>
<dbReference type="SUPFAM" id="SSF160240">
    <property type="entry name" value="Cation efflux protein cytoplasmic domain-like"/>
    <property type="match status" value="1"/>
</dbReference>
<feature type="domain" description="Cation efflux protein cytoplasmic" evidence="9">
    <location>
        <begin position="221"/>
        <end position="298"/>
    </location>
</feature>
<dbReference type="GO" id="GO:0016020">
    <property type="term" value="C:membrane"/>
    <property type="evidence" value="ECO:0007669"/>
    <property type="project" value="UniProtKB-SubCell"/>
</dbReference>
<feature type="transmembrane region" description="Helical" evidence="7">
    <location>
        <begin position="17"/>
        <end position="38"/>
    </location>
</feature>
<dbReference type="PANTHER" id="PTHR43840:SF15">
    <property type="entry name" value="MITOCHONDRIAL METAL TRANSPORTER 1-RELATED"/>
    <property type="match status" value="1"/>
</dbReference>
<evidence type="ECO:0000256" key="7">
    <source>
        <dbReference type="SAM" id="Phobius"/>
    </source>
</evidence>
<dbReference type="OrthoDB" id="9806522at2"/>
<dbReference type="GO" id="GO:0008324">
    <property type="term" value="F:monoatomic cation transmembrane transporter activity"/>
    <property type="evidence" value="ECO:0007669"/>
    <property type="project" value="InterPro"/>
</dbReference>
<dbReference type="InterPro" id="IPR036837">
    <property type="entry name" value="Cation_efflux_CTD_sf"/>
</dbReference>
<keyword evidence="3" id="KW-0813">Transport</keyword>
<accession>A0A514LNH5</accession>
<dbReference type="Proteomes" id="UP000319756">
    <property type="component" value="Chromosome"/>
</dbReference>
<dbReference type="InterPro" id="IPR002524">
    <property type="entry name" value="Cation_efflux"/>
</dbReference>
<dbReference type="Gene3D" id="1.20.1510.10">
    <property type="entry name" value="Cation efflux protein transmembrane domain"/>
    <property type="match status" value="1"/>
</dbReference>
<dbReference type="Pfam" id="PF16916">
    <property type="entry name" value="ZT_dimer"/>
    <property type="match status" value="1"/>
</dbReference>
<evidence type="ECO:0000256" key="2">
    <source>
        <dbReference type="ARBA" id="ARBA00008114"/>
    </source>
</evidence>
<dbReference type="Pfam" id="PF01545">
    <property type="entry name" value="Cation_efflux"/>
    <property type="match status" value="1"/>
</dbReference>
<evidence type="ECO:0000256" key="5">
    <source>
        <dbReference type="ARBA" id="ARBA00022989"/>
    </source>
</evidence>
<keyword evidence="4 7" id="KW-0812">Transmembrane</keyword>
<dbReference type="PANTHER" id="PTHR43840">
    <property type="entry name" value="MITOCHONDRIAL METAL TRANSPORTER 1-RELATED"/>
    <property type="match status" value="1"/>
</dbReference>
<evidence type="ECO:0000259" key="8">
    <source>
        <dbReference type="Pfam" id="PF01545"/>
    </source>
</evidence>
<evidence type="ECO:0000256" key="4">
    <source>
        <dbReference type="ARBA" id="ARBA00022692"/>
    </source>
</evidence>
<dbReference type="AlphaFoldDB" id="A0A514LNH5"/>
<dbReference type="FunFam" id="1.20.1510.10:FF:000006">
    <property type="entry name" value="Divalent cation efflux transporter"/>
    <property type="match status" value="1"/>
</dbReference>
<dbReference type="InterPro" id="IPR027469">
    <property type="entry name" value="Cation_efflux_TMD_sf"/>
</dbReference>
<comment type="similarity">
    <text evidence="2">Belongs to the cation diffusion facilitator (CDF) transporter (TC 2.A.4) family.</text>
</comment>
<dbReference type="NCBIfam" id="TIGR01297">
    <property type="entry name" value="CDF"/>
    <property type="match status" value="1"/>
</dbReference>
<evidence type="ECO:0000256" key="3">
    <source>
        <dbReference type="ARBA" id="ARBA00022448"/>
    </source>
</evidence>
<comment type="subcellular location">
    <subcellularLocation>
        <location evidence="1">Membrane</location>
        <topology evidence="1">Multi-pass membrane protein</topology>
    </subcellularLocation>
</comment>
<feature type="domain" description="Cation efflux protein transmembrane" evidence="8">
    <location>
        <begin position="19"/>
        <end position="213"/>
    </location>
</feature>
<proteinExistence type="inferred from homology"/>
<keyword evidence="5 7" id="KW-1133">Transmembrane helix</keyword>
<gene>
    <name evidence="10" type="ORF">EPH95_17995</name>
</gene>
<dbReference type="SUPFAM" id="SSF161111">
    <property type="entry name" value="Cation efflux protein transmembrane domain-like"/>
    <property type="match status" value="1"/>
</dbReference>
<keyword evidence="6 7" id="KW-0472">Membrane</keyword>
<evidence type="ECO:0000256" key="6">
    <source>
        <dbReference type="ARBA" id="ARBA00023136"/>
    </source>
</evidence>
<dbReference type="EMBL" id="CP035485">
    <property type="protein sequence ID" value="QDI93205.1"/>
    <property type="molecule type" value="Genomic_DNA"/>
</dbReference>
<protein>
    <submittedName>
        <fullName evidence="10">Cation transporter</fullName>
    </submittedName>
</protein>
<evidence type="ECO:0000259" key="9">
    <source>
        <dbReference type="Pfam" id="PF16916"/>
    </source>
</evidence>